<dbReference type="GO" id="GO:0008270">
    <property type="term" value="F:zinc ion binding"/>
    <property type="evidence" value="ECO:0007669"/>
    <property type="project" value="InterPro"/>
</dbReference>
<dbReference type="GO" id="GO:0003723">
    <property type="term" value="F:RNA binding"/>
    <property type="evidence" value="ECO:0007669"/>
    <property type="project" value="InterPro"/>
</dbReference>
<feature type="repeat" description="PPR" evidence="3">
    <location>
        <begin position="110"/>
        <end position="144"/>
    </location>
</feature>
<dbReference type="EMBL" id="CAMAPF010000997">
    <property type="protein sequence ID" value="CAH9137009.1"/>
    <property type="molecule type" value="Genomic_DNA"/>
</dbReference>
<dbReference type="InterPro" id="IPR032867">
    <property type="entry name" value="DYW_dom"/>
</dbReference>
<dbReference type="InterPro" id="IPR002885">
    <property type="entry name" value="PPR_rpt"/>
</dbReference>
<comment type="similarity">
    <text evidence="1">Belongs to the PPR family. PCMP-H subfamily.</text>
</comment>
<keyword evidence="6" id="KW-1185">Reference proteome</keyword>
<proteinExistence type="inferred from homology"/>
<reference evidence="5" key="1">
    <citation type="submission" date="2022-07" db="EMBL/GenBank/DDBJ databases">
        <authorList>
            <person name="Macas J."/>
            <person name="Novak P."/>
            <person name="Neumann P."/>
        </authorList>
    </citation>
    <scope>NUCLEOTIDE SEQUENCE</scope>
</reference>
<dbReference type="Pfam" id="PF14432">
    <property type="entry name" value="DYW_deaminase"/>
    <property type="match status" value="1"/>
</dbReference>
<evidence type="ECO:0000259" key="4">
    <source>
        <dbReference type="Pfam" id="PF14432"/>
    </source>
</evidence>
<protein>
    <recommendedName>
        <fullName evidence="4">DYW domain-containing protein</fullName>
    </recommendedName>
</protein>
<feature type="domain" description="DYW" evidence="4">
    <location>
        <begin position="541"/>
        <end position="618"/>
    </location>
</feature>
<feature type="repeat" description="PPR" evidence="3">
    <location>
        <begin position="283"/>
        <end position="313"/>
    </location>
</feature>
<evidence type="ECO:0000313" key="6">
    <source>
        <dbReference type="Proteomes" id="UP001152523"/>
    </source>
</evidence>
<dbReference type="Proteomes" id="UP001152523">
    <property type="component" value="Unassembled WGS sequence"/>
</dbReference>
<dbReference type="PROSITE" id="PS51375">
    <property type="entry name" value="PPR"/>
    <property type="match status" value="4"/>
</dbReference>
<dbReference type="NCBIfam" id="TIGR00756">
    <property type="entry name" value="PPR"/>
    <property type="match status" value="4"/>
</dbReference>
<feature type="repeat" description="PPR" evidence="3">
    <location>
        <begin position="314"/>
        <end position="348"/>
    </location>
</feature>
<dbReference type="Pfam" id="PF01535">
    <property type="entry name" value="PPR"/>
    <property type="match status" value="4"/>
</dbReference>
<dbReference type="InterPro" id="IPR046960">
    <property type="entry name" value="PPR_At4g14850-like_plant"/>
</dbReference>
<keyword evidence="2" id="KW-0677">Repeat</keyword>
<dbReference type="Pfam" id="PF20430">
    <property type="entry name" value="Eplus_motif"/>
    <property type="match status" value="1"/>
</dbReference>
<dbReference type="PANTHER" id="PTHR47926">
    <property type="entry name" value="PENTATRICOPEPTIDE REPEAT-CONTAINING PROTEIN"/>
    <property type="match status" value="1"/>
</dbReference>
<dbReference type="FunFam" id="1.25.40.10:FF:000242">
    <property type="entry name" value="Pentatricopeptide repeat-containing protein"/>
    <property type="match status" value="1"/>
</dbReference>
<evidence type="ECO:0000313" key="5">
    <source>
        <dbReference type="EMBL" id="CAH9137009.1"/>
    </source>
</evidence>
<comment type="caution">
    <text evidence="5">The sequence shown here is derived from an EMBL/GenBank/DDBJ whole genome shotgun (WGS) entry which is preliminary data.</text>
</comment>
<organism evidence="5 6">
    <name type="scientific">Cuscuta epithymum</name>
    <dbReference type="NCBI Taxonomy" id="186058"/>
    <lineage>
        <taxon>Eukaryota</taxon>
        <taxon>Viridiplantae</taxon>
        <taxon>Streptophyta</taxon>
        <taxon>Embryophyta</taxon>
        <taxon>Tracheophyta</taxon>
        <taxon>Spermatophyta</taxon>
        <taxon>Magnoliopsida</taxon>
        <taxon>eudicotyledons</taxon>
        <taxon>Gunneridae</taxon>
        <taxon>Pentapetalae</taxon>
        <taxon>asterids</taxon>
        <taxon>lamiids</taxon>
        <taxon>Solanales</taxon>
        <taxon>Convolvulaceae</taxon>
        <taxon>Cuscuteae</taxon>
        <taxon>Cuscuta</taxon>
        <taxon>Cuscuta subgen. Cuscuta</taxon>
    </lineage>
</organism>
<feature type="repeat" description="PPR" evidence="3">
    <location>
        <begin position="211"/>
        <end position="241"/>
    </location>
</feature>
<name>A0AAV0FNX4_9ASTE</name>
<dbReference type="Pfam" id="PF13041">
    <property type="entry name" value="PPR_2"/>
    <property type="match status" value="1"/>
</dbReference>
<dbReference type="InterPro" id="IPR046849">
    <property type="entry name" value="E2_motif"/>
</dbReference>
<dbReference type="AlphaFoldDB" id="A0AAV0FNX4"/>
<evidence type="ECO:0000256" key="2">
    <source>
        <dbReference type="ARBA" id="ARBA00022737"/>
    </source>
</evidence>
<gene>
    <name evidence="5" type="ORF">CEPIT_LOCUS35714</name>
</gene>
<evidence type="ECO:0000256" key="3">
    <source>
        <dbReference type="PROSITE-ProRule" id="PRU00708"/>
    </source>
</evidence>
<dbReference type="InterPro" id="IPR046848">
    <property type="entry name" value="E_motif"/>
</dbReference>
<dbReference type="PANTHER" id="PTHR47926:SF469">
    <property type="entry name" value="DYW DOMAIN-CONTAINING PROTEIN"/>
    <property type="match status" value="1"/>
</dbReference>
<dbReference type="InterPro" id="IPR011990">
    <property type="entry name" value="TPR-like_helical_dom_sf"/>
</dbReference>
<sequence>MRSIHPLISFPKKFNSLCCDLAVVQRQNRHIQLSPSASSSRNPQNDENLISLVKSTTQTRHLLQIHAQTIRTSLCRDPRVFSAFLTRISLPPFQDLGYARRMFDEFPQRNASSYNIMIRAYAIGNLPKEGLELYREMLPLGVSPDSLSLSFAIKCAVKVGSFYEGMQIHTRVLRYGHQSDSHLLTSLMDFYSSCKKYSDAYKVFDEMYVKDTVSWNMLIACFMKNRRRHDALHVFDMMMQNSNACRPDDVTCLLALQVCAQLNALEFGERVHKYIVEHAYGDSMNICNMLITMYSRCGCADKAYEVFTKMPRKDVVSWSAMISGLASNGYGRDAIDAFKEMQAGGIAPDCHTFTGVLSACSHSGLLNEGRMFFDRMSTQFRIMPNVHHYGCMVDLMGRAGLLQEAYEFIKSMRIKPDATMWRTLLAACKIHRASALGERVIEHLIELRAEEAGDYVLLLNTYSSFGGHCDDKVVYLRKLMKEKGIYTTPACSTIEMKGKIHEFIADDVSHPMRGEIYEKLDEINKQLTIGGYVAEITPEVEEKRVRSSFHSEKLAIAFGVLSTSPGTTIRVAKDLRICVDCHNFAKALSGVYNRVVVIRDRTRFHHFRGGYCSCNDYWYLSLGGGQSQCSP</sequence>
<accession>A0AAV0FNX4</accession>
<dbReference type="Gene3D" id="1.25.40.10">
    <property type="entry name" value="Tetratricopeptide repeat domain"/>
    <property type="match status" value="2"/>
</dbReference>
<dbReference type="GO" id="GO:0009451">
    <property type="term" value="P:RNA modification"/>
    <property type="evidence" value="ECO:0007669"/>
    <property type="project" value="InterPro"/>
</dbReference>
<evidence type="ECO:0000256" key="1">
    <source>
        <dbReference type="ARBA" id="ARBA00006643"/>
    </source>
</evidence>
<dbReference type="Pfam" id="PF20431">
    <property type="entry name" value="E_motif"/>
    <property type="match status" value="1"/>
</dbReference>